<dbReference type="AlphaFoldDB" id="A0A5N5QW05"/>
<dbReference type="InterPro" id="IPR014721">
    <property type="entry name" value="Ribsml_uS5_D2-typ_fold_subgr"/>
</dbReference>
<comment type="catalytic activity">
    <reaction evidence="7">
        <text>GTP + H2O = GDP + phosphate + H(+)</text>
        <dbReference type="Rhea" id="RHEA:19669"/>
        <dbReference type="ChEBI" id="CHEBI:15377"/>
        <dbReference type="ChEBI" id="CHEBI:15378"/>
        <dbReference type="ChEBI" id="CHEBI:37565"/>
        <dbReference type="ChEBI" id="CHEBI:43474"/>
        <dbReference type="ChEBI" id="CHEBI:58189"/>
    </reaction>
</comment>
<dbReference type="InterPro" id="IPR056752">
    <property type="entry name" value="EFL1"/>
</dbReference>
<feature type="region of interest" description="Disordered" evidence="10">
    <location>
        <begin position="763"/>
        <end position="790"/>
    </location>
</feature>
<feature type="compositionally biased region" description="Basic and acidic residues" evidence="10">
    <location>
        <begin position="848"/>
        <end position="868"/>
    </location>
</feature>
<dbReference type="PANTHER" id="PTHR42908:SF3">
    <property type="entry name" value="ELONGATION FACTOR-LIKE GTPASE 1"/>
    <property type="match status" value="1"/>
</dbReference>
<evidence type="ECO:0000256" key="2">
    <source>
        <dbReference type="ARBA" id="ARBA00022490"/>
    </source>
</evidence>
<dbReference type="Gene3D" id="2.40.30.10">
    <property type="entry name" value="Translation factors"/>
    <property type="match status" value="1"/>
</dbReference>
<dbReference type="CDD" id="cd16261">
    <property type="entry name" value="EF2_snRNP_III"/>
    <property type="match status" value="1"/>
</dbReference>
<dbReference type="FunFam" id="3.30.70.870:FF:000002">
    <property type="entry name" value="Translation elongation factor 2"/>
    <property type="match status" value="1"/>
</dbReference>
<dbReference type="InterPro" id="IPR009000">
    <property type="entry name" value="Transl_B-barrel_sf"/>
</dbReference>
<evidence type="ECO:0000256" key="3">
    <source>
        <dbReference type="ARBA" id="ARBA00022517"/>
    </source>
</evidence>
<dbReference type="SUPFAM" id="SSF54211">
    <property type="entry name" value="Ribosomal protein S5 domain 2-like"/>
    <property type="match status" value="1"/>
</dbReference>
<feature type="region of interest" description="Disordered" evidence="10">
    <location>
        <begin position="388"/>
        <end position="408"/>
    </location>
</feature>
<evidence type="ECO:0000256" key="8">
    <source>
        <dbReference type="ARBA" id="ARBA00068031"/>
    </source>
</evidence>
<dbReference type="InterPro" id="IPR035647">
    <property type="entry name" value="EFG_III/V"/>
</dbReference>
<keyword evidence="5 12" id="KW-0378">Hydrolase</keyword>
<protein>
    <recommendedName>
        <fullName evidence="8">Ribosome assembly protein 1</fullName>
    </recommendedName>
    <alternativeName>
        <fullName evidence="9">Elongation factor-like 1</fullName>
    </alternativeName>
</protein>
<dbReference type="Pfam" id="PF14492">
    <property type="entry name" value="EFG_III"/>
    <property type="match status" value="1"/>
</dbReference>
<keyword evidence="6" id="KW-0342">GTP-binding</keyword>
<dbReference type="InterPro" id="IPR041095">
    <property type="entry name" value="EFG_II"/>
</dbReference>
<dbReference type="InterPro" id="IPR020568">
    <property type="entry name" value="Ribosomal_Su5_D2-typ_SF"/>
</dbReference>
<proteinExistence type="predicted"/>
<feature type="region of interest" description="Disordered" evidence="10">
    <location>
        <begin position="202"/>
        <end position="228"/>
    </location>
</feature>
<dbReference type="SUPFAM" id="SSF50447">
    <property type="entry name" value="Translation proteins"/>
    <property type="match status" value="1"/>
</dbReference>
<dbReference type="CDD" id="cd01885">
    <property type="entry name" value="EF2"/>
    <property type="match status" value="1"/>
</dbReference>
<dbReference type="InterPro" id="IPR000640">
    <property type="entry name" value="EFG_V-like"/>
</dbReference>
<dbReference type="CDD" id="cd04096">
    <property type="entry name" value="eEF2_snRNP_like_C"/>
    <property type="match status" value="1"/>
</dbReference>
<dbReference type="OrthoDB" id="364892at2759"/>
<dbReference type="Gene3D" id="3.40.50.300">
    <property type="entry name" value="P-loop containing nucleotide triphosphate hydrolases"/>
    <property type="match status" value="1"/>
</dbReference>
<dbReference type="GO" id="GO:0042256">
    <property type="term" value="P:cytosolic ribosome assembly"/>
    <property type="evidence" value="ECO:0007669"/>
    <property type="project" value="UniProtKB-ARBA"/>
</dbReference>
<accession>A0A5N5QW05</accession>
<feature type="compositionally biased region" description="Polar residues" evidence="10">
    <location>
        <begin position="763"/>
        <end position="772"/>
    </location>
</feature>
<dbReference type="SUPFAM" id="SSF52540">
    <property type="entry name" value="P-loop containing nucleoside triphosphate hydrolases"/>
    <property type="match status" value="1"/>
</dbReference>
<keyword evidence="3" id="KW-0690">Ribosome biogenesis</keyword>
<dbReference type="Gene3D" id="3.30.70.240">
    <property type="match status" value="1"/>
</dbReference>
<dbReference type="CDD" id="cd01681">
    <property type="entry name" value="aeEF2_snRNP_like_IV"/>
    <property type="match status" value="1"/>
</dbReference>
<dbReference type="NCBIfam" id="TIGR00231">
    <property type="entry name" value="small_GTP"/>
    <property type="match status" value="1"/>
</dbReference>
<sequence length="1078" mass="119131">MESAEGGDHIRVITTIGHVDHGKTTFVDSLLAANNIISARMAGKIRYMDSREDEQERGITMESSAVSLRFKMLKRSTTEQAPEAENYVINLIDTPGHVDFSSEVSSASRLCDGALVLVDVVEGVCTQTITVLRQAWIDRLRPVLVINKVDRLITELKLAPIEAYHHLAQLIEQVNAVMGSFHAAERMEDDLRWREERERRIKARKEAGAESAENSANAGTEGADTIPEPAYQEKDDEDLYFAPEKGNVIFASAIDGWGFRVGRFAQMYAVKLGIKENNLRRVLWGDFYIEPKTKRVISYRHLRGRNLKPLFVQFVLENIWAVYDSVVMNPSNPDKVSKICTTLGIKVTPRDLKSKDTRQLAASIMSQWLPLATCTFQTVVDAIPPPQKAQGTRVSRMLHPDQDSDTVEPLNKLESDLYSCSTDPSACVVAYVSKMFAVPTKDLPMNKKKELTADEMRARGRAAREARAAAGTTDSIAEAKPVDAQEHTAPPAETETLDGLLEEDETLIGFARLFSGVLRPGANVYCALPRFDAKKTNASTLRVVKIGSLFTMMGRDLVPVSEVRAGNVFAVSGLEGVVWRNATLCSPNADGLPEGDDALQYVGQYQDCLVNLAGVARPAAPIVRVALEPEEPGDLPKLIRGLKLLSQADPCVESFQQQTGEWVILTAGELHLERCLKDLRERFAKIDVQASKPIVPFRETAVKAPDMPPPKSQSTVRGAINGTSAHNAVTFTIRAVPLPNDITDFLQANVSIMRKWLREGRVQSQTESTEFTEQGKAVTEEDATADADSSQVATVKDADFWPTFEKMCAEAGGQWADLPGRIIVTGPHHAGPNVLVNSASTGFTSLRSRTDPRWKGQIKPEDAPTKREYRDYEDSIDTGFQIATFQGPLCAEPVMGMAYFIEDIKQNPEAAHTQSGQITGSLISAVRDACRAGLLDWSPRLKLAMYTCDIQATTEVLGKVYAVVARRRGRIVSEEMKEGSIFFTVQALLPVVESFGFADDIRKRTSGAASPQLIFSGYELFDQDPFWVPTTEEELEDLGEKADRANVALGYVNAVRKRKGLFVEEKKFEAEKQRTLKK</sequence>
<dbReference type="GO" id="GO:0043022">
    <property type="term" value="F:ribosome binding"/>
    <property type="evidence" value="ECO:0007669"/>
    <property type="project" value="TreeGrafter"/>
</dbReference>
<evidence type="ECO:0000256" key="5">
    <source>
        <dbReference type="ARBA" id="ARBA00022801"/>
    </source>
</evidence>
<evidence type="ECO:0000259" key="11">
    <source>
        <dbReference type="PROSITE" id="PS51722"/>
    </source>
</evidence>
<dbReference type="GO" id="GO:1990904">
    <property type="term" value="C:ribonucleoprotein complex"/>
    <property type="evidence" value="ECO:0007669"/>
    <property type="project" value="TreeGrafter"/>
</dbReference>
<evidence type="ECO:0000256" key="10">
    <source>
        <dbReference type="SAM" id="MobiDB-lite"/>
    </source>
</evidence>
<dbReference type="Pfam" id="PF00679">
    <property type="entry name" value="EFG_C"/>
    <property type="match status" value="1"/>
</dbReference>
<dbReference type="FunFam" id="3.40.50.300:FF:000746">
    <property type="entry name" value="Ribosome assembly protein 1"/>
    <property type="match status" value="1"/>
</dbReference>
<dbReference type="Pfam" id="PF25118">
    <property type="entry name" value="EFL1"/>
    <property type="match status" value="1"/>
</dbReference>
<dbReference type="InterPro" id="IPR027417">
    <property type="entry name" value="P-loop_NTPase"/>
</dbReference>
<keyword evidence="13" id="KW-1185">Reference proteome</keyword>
<evidence type="ECO:0000313" key="13">
    <source>
        <dbReference type="Proteomes" id="UP000383932"/>
    </source>
</evidence>
<dbReference type="Proteomes" id="UP000383932">
    <property type="component" value="Unassembled WGS sequence"/>
</dbReference>
<keyword evidence="2" id="KW-0963">Cytoplasm</keyword>
<dbReference type="SUPFAM" id="SSF54980">
    <property type="entry name" value="EF-G C-terminal domain-like"/>
    <property type="match status" value="2"/>
</dbReference>
<feature type="region of interest" description="Disordered" evidence="10">
    <location>
        <begin position="847"/>
        <end position="868"/>
    </location>
</feature>
<dbReference type="Pfam" id="PF00009">
    <property type="entry name" value="GTP_EFTU"/>
    <property type="match status" value="1"/>
</dbReference>
<feature type="region of interest" description="Disordered" evidence="10">
    <location>
        <begin position="460"/>
        <end position="491"/>
    </location>
</feature>
<evidence type="ECO:0000256" key="7">
    <source>
        <dbReference type="ARBA" id="ARBA00048548"/>
    </source>
</evidence>
<feature type="compositionally biased region" description="Low complexity" evidence="10">
    <location>
        <begin position="209"/>
        <end position="219"/>
    </location>
</feature>
<evidence type="ECO:0000256" key="4">
    <source>
        <dbReference type="ARBA" id="ARBA00022741"/>
    </source>
</evidence>
<evidence type="ECO:0000313" key="12">
    <source>
        <dbReference type="EMBL" id="KAB5595930.1"/>
    </source>
</evidence>
<comment type="subcellular location">
    <subcellularLocation>
        <location evidence="1">Cytoplasm</location>
    </subcellularLocation>
</comment>
<dbReference type="FunFam" id="3.90.1430.10:FF:000002">
    <property type="entry name" value="Elongation factor like GTPase 1"/>
    <property type="match status" value="1"/>
</dbReference>
<evidence type="ECO:0000256" key="1">
    <source>
        <dbReference type="ARBA" id="ARBA00004496"/>
    </source>
</evidence>
<dbReference type="SMART" id="SM00838">
    <property type="entry name" value="EFG_C"/>
    <property type="match status" value="1"/>
</dbReference>
<dbReference type="PANTHER" id="PTHR42908">
    <property type="entry name" value="TRANSLATION ELONGATION FACTOR-RELATED"/>
    <property type="match status" value="1"/>
</dbReference>
<keyword evidence="4" id="KW-0547">Nucleotide-binding</keyword>
<dbReference type="Gene3D" id="3.30.230.10">
    <property type="match status" value="1"/>
</dbReference>
<gene>
    <name evidence="12" type="ORF">CTheo_694</name>
</gene>
<dbReference type="Gene3D" id="3.90.1430.10">
    <property type="entry name" value="Yeast translation eEF2 (G' domain)"/>
    <property type="match status" value="1"/>
</dbReference>
<dbReference type="EMBL" id="SSOP01000005">
    <property type="protein sequence ID" value="KAB5595930.1"/>
    <property type="molecule type" value="Genomic_DNA"/>
</dbReference>
<evidence type="ECO:0000256" key="9">
    <source>
        <dbReference type="ARBA" id="ARBA00081809"/>
    </source>
</evidence>
<dbReference type="PROSITE" id="PS51722">
    <property type="entry name" value="G_TR_2"/>
    <property type="match status" value="1"/>
</dbReference>
<dbReference type="GO" id="GO:0005525">
    <property type="term" value="F:GTP binding"/>
    <property type="evidence" value="ECO:0007669"/>
    <property type="project" value="UniProtKB-KW"/>
</dbReference>
<dbReference type="PRINTS" id="PR00315">
    <property type="entry name" value="ELONGATNFCT"/>
</dbReference>
<dbReference type="GO" id="GO:0003924">
    <property type="term" value="F:GTPase activity"/>
    <property type="evidence" value="ECO:0007669"/>
    <property type="project" value="InterPro"/>
</dbReference>
<comment type="caution">
    <text evidence="12">The sequence shown here is derived from an EMBL/GenBank/DDBJ whole genome shotgun (WGS) entry which is preliminary data.</text>
</comment>
<dbReference type="GO" id="GO:0005829">
    <property type="term" value="C:cytosol"/>
    <property type="evidence" value="ECO:0007669"/>
    <property type="project" value="TreeGrafter"/>
</dbReference>
<organism evidence="12 13">
    <name type="scientific">Ceratobasidium theobromae</name>
    <dbReference type="NCBI Taxonomy" id="1582974"/>
    <lineage>
        <taxon>Eukaryota</taxon>
        <taxon>Fungi</taxon>
        <taxon>Dikarya</taxon>
        <taxon>Basidiomycota</taxon>
        <taxon>Agaricomycotina</taxon>
        <taxon>Agaricomycetes</taxon>
        <taxon>Cantharellales</taxon>
        <taxon>Ceratobasidiaceae</taxon>
        <taxon>Ceratobasidium</taxon>
    </lineage>
</organism>
<dbReference type="FunFam" id="3.30.70.240:FF:000006">
    <property type="entry name" value="Elongation factor like GTPase 1"/>
    <property type="match status" value="1"/>
</dbReference>
<dbReference type="InterPro" id="IPR000795">
    <property type="entry name" value="T_Tr_GTP-bd_dom"/>
</dbReference>
<name>A0A5N5QW05_9AGAM</name>
<dbReference type="InterPro" id="IPR005225">
    <property type="entry name" value="Small_GTP-bd"/>
</dbReference>
<evidence type="ECO:0000256" key="6">
    <source>
        <dbReference type="ARBA" id="ARBA00023134"/>
    </source>
</evidence>
<dbReference type="Gene3D" id="3.30.70.870">
    <property type="entry name" value="Elongation Factor G (Translational Gtpase), domain 3"/>
    <property type="match status" value="1"/>
</dbReference>
<feature type="domain" description="Tr-type G" evidence="11">
    <location>
        <begin position="8"/>
        <end position="279"/>
    </location>
</feature>
<reference evidence="12 13" key="1">
    <citation type="journal article" date="2019" name="Fungal Biol. Biotechnol.">
        <title>Draft genome sequence of fastidious pathogen Ceratobasidium theobromae, which causes vascular-streak dieback in Theobroma cacao.</title>
        <authorList>
            <person name="Ali S.S."/>
            <person name="Asman A."/>
            <person name="Shao J."/>
            <person name="Firmansyah A.P."/>
            <person name="Susilo A.W."/>
            <person name="Rosmana A."/>
            <person name="McMahon P."/>
            <person name="Junaid M."/>
            <person name="Guest D."/>
            <person name="Kheng T.Y."/>
            <person name="Meinhardt L.W."/>
            <person name="Bailey B.A."/>
        </authorList>
    </citation>
    <scope>NUCLEOTIDE SEQUENCE [LARGE SCALE GENOMIC DNA]</scope>
    <source>
        <strain evidence="12 13">CT2</strain>
    </source>
</reference>